<dbReference type="AlphaFoldDB" id="A0A8S4PUM0"/>
<name>A0A8S4PUM0_OWEFU</name>
<comment type="catalytic activity">
    <reaction evidence="1">
        <text>alpha-D-glucose 6-phosphate = beta-D-glucose 6-phosphate</text>
        <dbReference type="Rhea" id="RHEA:16249"/>
        <dbReference type="ChEBI" id="CHEBI:58225"/>
        <dbReference type="ChEBI" id="CHEBI:58247"/>
        <dbReference type="EC" id="5.1.3.15"/>
    </reaction>
</comment>
<comment type="pathway">
    <text evidence="3">Carbohydrate metabolism; galactose metabolism.</text>
</comment>
<dbReference type="InterPro" id="IPR011013">
    <property type="entry name" value="Gal_mutarotase_sf_dom"/>
</dbReference>
<evidence type="ECO:0000256" key="9">
    <source>
        <dbReference type="PIRSR" id="PIRSR016020-2"/>
    </source>
</evidence>
<comment type="function">
    <text evidence="6">Mutarotase that catalyzes the interconversion of beta-D-galactose and alpha-D-galactose during galactose metabolism. Beta-D-galactose is metabolized in the liver into glucose 1-phosphate, the primary metabolic fuel, by the action of four enzymes that constitute the Leloir pathway: GALM, GALK1 (galactokinase), GALT (galactose-1-phosphate uridylyltransferase) and GALE (UDP-galactose-4'-epimerase). Involved in the maintenance of the equilibrium between the beta- and alpha-anomers of galactose, therefore ensuring a sufficient supply of the alpha-anomer for GALK1. Also active on D-glucose although shows a preference for galactose over glucose.</text>
</comment>
<dbReference type="PIRSF" id="PIRSF016020">
    <property type="entry name" value="PHexose_mutarotase"/>
    <property type="match status" value="1"/>
</dbReference>
<keyword evidence="11" id="KW-1185">Reference proteome</keyword>
<feature type="binding site" evidence="9">
    <location>
        <position position="76"/>
    </location>
    <ligand>
        <name>substrate</name>
    </ligand>
</feature>
<evidence type="ECO:0000313" key="10">
    <source>
        <dbReference type="EMBL" id="CAH1797532.1"/>
    </source>
</evidence>
<feature type="active site" evidence="8">
    <location>
        <position position="148"/>
    </location>
</feature>
<dbReference type="InterPro" id="IPR025532">
    <property type="entry name" value="G6P_1-epimerase"/>
</dbReference>
<dbReference type="Pfam" id="PF01263">
    <property type="entry name" value="Aldose_epim"/>
    <property type="match status" value="1"/>
</dbReference>
<evidence type="ECO:0000256" key="3">
    <source>
        <dbReference type="ARBA" id="ARBA00004947"/>
    </source>
</evidence>
<dbReference type="CDD" id="cd09020">
    <property type="entry name" value="D-hex-6-P-epi_like"/>
    <property type="match status" value="1"/>
</dbReference>
<comment type="similarity">
    <text evidence="4 7">Belongs to the glucose-6-phosphate 1-epimerase family.</text>
</comment>
<dbReference type="Proteomes" id="UP000749559">
    <property type="component" value="Unassembled WGS sequence"/>
</dbReference>
<gene>
    <name evidence="10" type="ORF">OFUS_LOCUS21800</name>
</gene>
<evidence type="ECO:0000256" key="7">
    <source>
        <dbReference type="PIRNR" id="PIRNR016020"/>
    </source>
</evidence>
<feature type="binding site" evidence="9">
    <location>
        <position position="71"/>
    </location>
    <ligand>
        <name>substrate</name>
    </ligand>
</feature>
<dbReference type="PANTHER" id="PTHR11122:SF13">
    <property type="entry name" value="GLUCOSE-6-PHOSPHATE 1-EPIMERASE"/>
    <property type="match status" value="1"/>
</dbReference>
<evidence type="ECO:0000256" key="6">
    <source>
        <dbReference type="ARBA" id="ARBA00045743"/>
    </source>
</evidence>
<evidence type="ECO:0000256" key="2">
    <source>
        <dbReference type="ARBA" id="ARBA00001712"/>
    </source>
</evidence>
<proteinExistence type="inferred from homology"/>
<evidence type="ECO:0000313" key="11">
    <source>
        <dbReference type="Proteomes" id="UP000749559"/>
    </source>
</evidence>
<reference evidence="10" key="1">
    <citation type="submission" date="2022-03" db="EMBL/GenBank/DDBJ databases">
        <authorList>
            <person name="Martin C."/>
        </authorList>
    </citation>
    <scope>NUCLEOTIDE SEQUENCE</scope>
</reference>
<organism evidence="10 11">
    <name type="scientific">Owenia fusiformis</name>
    <name type="common">Polychaete worm</name>
    <dbReference type="NCBI Taxonomy" id="6347"/>
    <lineage>
        <taxon>Eukaryota</taxon>
        <taxon>Metazoa</taxon>
        <taxon>Spiralia</taxon>
        <taxon>Lophotrochozoa</taxon>
        <taxon>Annelida</taxon>
        <taxon>Polychaeta</taxon>
        <taxon>Sedentaria</taxon>
        <taxon>Canalipalpata</taxon>
        <taxon>Sabellida</taxon>
        <taxon>Oweniida</taxon>
        <taxon>Oweniidae</taxon>
        <taxon>Owenia</taxon>
    </lineage>
</organism>
<evidence type="ECO:0000256" key="1">
    <source>
        <dbReference type="ARBA" id="ARBA00001096"/>
    </source>
</evidence>
<dbReference type="SUPFAM" id="SSF74650">
    <property type="entry name" value="Galactose mutarotase-like"/>
    <property type="match status" value="1"/>
</dbReference>
<dbReference type="Gene3D" id="2.70.98.10">
    <property type="match status" value="1"/>
</dbReference>
<comment type="catalytic activity">
    <reaction evidence="2">
        <text>alpha-D-galactose = beta-D-galactose</text>
        <dbReference type="Rhea" id="RHEA:28675"/>
        <dbReference type="ChEBI" id="CHEBI:27667"/>
        <dbReference type="ChEBI" id="CHEBI:28061"/>
        <dbReference type="EC" id="5.1.3.3"/>
    </reaction>
    <physiologicalReaction direction="right-to-left" evidence="2">
        <dbReference type="Rhea" id="RHEA:28677"/>
    </physiologicalReaction>
</comment>
<dbReference type="PANTHER" id="PTHR11122">
    <property type="entry name" value="APOSPORY-ASSOCIATED PROTEIN C-RELATED"/>
    <property type="match status" value="1"/>
</dbReference>
<feature type="binding site" evidence="9">
    <location>
        <position position="53"/>
    </location>
    <ligand>
        <name>substrate</name>
    </ligand>
</feature>
<dbReference type="GO" id="GO:0004034">
    <property type="term" value="F:aldose 1-epimerase activity"/>
    <property type="evidence" value="ECO:0007669"/>
    <property type="project" value="UniProtKB-EC"/>
</dbReference>
<dbReference type="GO" id="GO:0005737">
    <property type="term" value="C:cytoplasm"/>
    <property type="evidence" value="ECO:0007669"/>
    <property type="project" value="TreeGrafter"/>
</dbReference>
<feature type="active site" evidence="8">
    <location>
        <position position="254"/>
    </location>
</feature>
<comment type="caution">
    <text evidence="10">The sequence shown here is derived from an EMBL/GenBank/DDBJ whole genome shotgun (WGS) entry which is preliminary data.</text>
</comment>
<dbReference type="InterPro" id="IPR014718">
    <property type="entry name" value="GH-type_carb-bd"/>
</dbReference>
<evidence type="ECO:0000256" key="8">
    <source>
        <dbReference type="PIRSR" id="PIRSR016020-1"/>
    </source>
</evidence>
<protein>
    <recommendedName>
        <fullName evidence="7">glucose-6-phosphate 1-epimerase</fullName>
        <ecNumber evidence="7">5.1.3.15</ecNumber>
    </recommendedName>
</protein>
<dbReference type="GO" id="GO:0047938">
    <property type="term" value="F:glucose-6-phosphate 1-epimerase activity"/>
    <property type="evidence" value="ECO:0007669"/>
    <property type="project" value="UniProtKB-UniRule"/>
</dbReference>
<dbReference type="EC" id="5.1.3.15" evidence="7"/>
<keyword evidence="5 7" id="KW-0413">Isomerase</keyword>
<dbReference type="OrthoDB" id="1659429at2759"/>
<accession>A0A8S4PUM0</accession>
<dbReference type="InterPro" id="IPR008183">
    <property type="entry name" value="Aldose_1/G6P_1-epimerase"/>
</dbReference>
<sequence length="286" mass="32458">MTSTQQEIVLDRGNDTNVRVNLHGATVVSWLYLGTELLFVSEKAVYDNKKAIRGGIPVVFPNFGPWDLGPQHGFARTSTWTIEEQPSKLPNGDVWAVLSLEDNEQTRKQWNFKFQLKYLLTLKENSFHMDFKVINCDDKSFSFTCLLHTYFGVPDVRKCKISGLQELTYVDKVASGERFSEAKEQVTISENVDRVYEKTPAYWEHLVTAVNGGYCISLQKHNMPDTVVWNPWIEKAKAMTDFGDDEYLKMLCVEAGYVSEPFTLKAGEIYEGTQVLIALPASDSSL</sequence>
<evidence type="ECO:0000256" key="5">
    <source>
        <dbReference type="ARBA" id="ARBA00023235"/>
    </source>
</evidence>
<evidence type="ECO:0000256" key="4">
    <source>
        <dbReference type="ARBA" id="ARBA00005866"/>
    </source>
</evidence>
<dbReference type="GO" id="GO:0030246">
    <property type="term" value="F:carbohydrate binding"/>
    <property type="evidence" value="ECO:0007669"/>
    <property type="project" value="UniProtKB-UniRule"/>
</dbReference>
<dbReference type="GO" id="GO:0005975">
    <property type="term" value="P:carbohydrate metabolic process"/>
    <property type="evidence" value="ECO:0007669"/>
    <property type="project" value="InterPro"/>
</dbReference>
<dbReference type="EMBL" id="CAIIXF020000010">
    <property type="protein sequence ID" value="CAH1797532.1"/>
    <property type="molecule type" value="Genomic_DNA"/>
</dbReference>